<dbReference type="SUPFAM" id="SSF53474">
    <property type="entry name" value="alpha/beta-Hydrolases"/>
    <property type="match status" value="1"/>
</dbReference>
<organism evidence="2 3">
    <name type="scientific">Spirilliplanes yamanashiensis</name>
    <dbReference type="NCBI Taxonomy" id="42233"/>
    <lineage>
        <taxon>Bacteria</taxon>
        <taxon>Bacillati</taxon>
        <taxon>Actinomycetota</taxon>
        <taxon>Actinomycetes</taxon>
        <taxon>Micromonosporales</taxon>
        <taxon>Micromonosporaceae</taxon>
        <taxon>Spirilliplanes</taxon>
    </lineage>
</organism>
<dbReference type="EMBL" id="BOOY01000041">
    <property type="protein sequence ID" value="GIJ06382.1"/>
    <property type="molecule type" value="Genomic_DNA"/>
</dbReference>
<name>A0A8J3YEN6_9ACTN</name>
<accession>A0A8J3YEN6</accession>
<dbReference type="GO" id="GO:0008236">
    <property type="term" value="F:serine-type peptidase activity"/>
    <property type="evidence" value="ECO:0007669"/>
    <property type="project" value="InterPro"/>
</dbReference>
<sequence>MQEPLQRPGLDAAWVAHAVASYDAVSLARGAAWWLQSLPGDGGRVALIRADLVSGELAEVTPPGADVGSTIHAYGGGAYAVDGSRVWYVDRSDGRIHLLDVGAGTQVLLDGVAGFGDLTPDRNGLLAVGETADGDCLVHVGPGASSQVLTCTDGFLAAPRPYGDRLAWLRWERDRMPWDATELWAANRRNGELAEPVLVAGGDDESVLEPQWSASHGLTFLSDRSGWWSLYAWDGTDVRPIVTMDADIAAAPWELGYSSYVHLAGGGLAMTVHDGPRQRLLVQQPDGRREQVDLPFSVIKPYLAAAGNHAYCIVSSPTALSRVIEIDLDAGEAWRRLSRPPSKDWASFQPIAPTELRVDGPGGRLNALVYPPHGAAADWAAPTVVRAHPGPTASMTLRPDAQVQFLCSHGFAVVDVDYRGSTGYSRRFRQELYGQWGTADVDDCVATAELMIAEGRTAPGHVFITGASAGGYTALQAVSRSGVFAGAVARSAIIDPARWQQTAPRWQRPHAAALAGPAGPVRAAAVKRPVLLIHGSDDHVAPFSDVAQLADALAAHGKPQELLVLGTAGHELGAKDDTTRALEAELAFYRHRLRALAGG</sequence>
<evidence type="ECO:0000313" key="3">
    <source>
        <dbReference type="Proteomes" id="UP000652013"/>
    </source>
</evidence>
<proteinExistence type="predicted"/>
<dbReference type="Pfam" id="PF00326">
    <property type="entry name" value="Peptidase_S9"/>
    <property type="match status" value="1"/>
</dbReference>
<dbReference type="AlphaFoldDB" id="A0A8J3YEN6"/>
<keyword evidence="3" id="KW-1185">Reference proteome</keyword>
<dbReference type="PANTHER" id="PTHR43056:SF5">
    <property type="entry name" value="PEPTIDASE S9 PROLYL OLIGOPEPTIDASE CATALYTIC DOMAIN-CONTAINING PROTEIN"/>
    <property type="match status" value="1"/>
</dbReference>
<dbReference type="InterPro" id="IPR050585">
    <property type="entry name" value="Xaa-Pro_dipeptidyl-ppase/CocE"/>
</dbReference>
<dbReference type="PANTHER" id="PTHR43056">
    <property type="entry name" value="PEPTIDASE S9 PROLYL OLIGOPEPTIDASE"/>
    <property type="match status" value="1"/>
</dbReference>
<gene>
    <name evidence="2" type="ORF">Sya03_57340</name>
</gene>
<evidence type="ECO:0000259" key="1">
    <source>
        <dbReference type="Pfam" id="PF00326"/>
    </source>
</evidence>
<dbReference type="SUPFAM" id="SSF82171">
    <property type="entry name" value="DPP6 N-terminal domain-like"/>
    <property type="match status" value="1"/>
</dbReference>
<dbReference type="GO" id="GO:0006508">
    <property type="term" value="P:proteolysis"/>
    <property type="evidence" value="ECO:0007669"/>
    <property type="project" value="InterPro"/>
</dbReference>
<dbReference type="InterPro" id="IPR001375">
    <property type="entry name" value="Peptidase_S9_cat"/>
</dbReference>
<dbReference type="Proteomes" id="UP000652013">
    <property type="component" value="Unassembled WGS sequence"/>
</dbReference>
<evidence type="ECO:0000313" key="2">
    <source>
        <dbReference type="EMBL" id="GIJ06382.1"/>
    </source>
</evidence>
<protein>
    <submittedName>
        <fullName evidence="2">Peptidase</fullName>
    </submittedName>
</protein>
<dbReference type="InterPro" id="IPR029058">
    <property type="entry name" value="AB_hydrolase_fold"/>
</dbReference>
<feature type="domain" description="Peptidase S9 prolyl oligopeptidase catalytic" evidence="1">
    <location>
        <begin position="401"/>
        <end position="593"/>
    </location>
</feature>
<comment type="caution">
    <text evidence="2">The sequence shown here is derived from an EMBL/GenBank/DDBJ whole genome shotgun (WGS) entry which is preliminary data.</text>
</comment>
<dbReference type="Gene3D" id="3.40.50.1820">
    <property type="entry name" value="alpha/beta hydrolase"/>
    <property type="match status" value="1"/>
</dbReference>
<reference evidence="2" key="1">
    <citation type="submission" date="2021-01" db="EMBL/GenBank/DDBJ databases">
        <title>Whole genome shotgun sequence of Spirilliplanes yamanashiensis NBRC 15828.</title>
        <authorList>
            <person name="Komaki H."/>
            <person name="Tamura T."/>
        </authorList>
    </citation>
    <scope>NUCLEOTIDE SEQUENCE</scope>
    <source>
        <strain evidence="2">NBRC 15828</strain>
    </source>
</reference>